<organism evidence="1 2">
    <name type="scientific">Saguinus oedipus</name>
    <name type="common">Cotton-top tamarin</name>
    <name type="synonym">Oedipomidas oedipus</name>
    <dbReference type="NCBI Taxonomy" id="9490"/>
    <lineage>
        <taxon>Eukaryota</taxon>
        <taxon>Metazoa</taxon>
        <taxon>Chordata</taxon>
        <taxon>Craniata</taxon>
        <taxon>Vertebrata</taxon>
        <taxon>Euteleostomi</taxon>
        <taxon>Mammalia</taxon>
        <taxon>Eutheria</taxon>
        <taxon>Euarchontoglires</taxon>
        <taxon>Primates</taxon>
        <taxon>Haplorrhini</taxon>
        <taxon>Platyrrhini</taxon>
        <taxon>Cebidae</taxon>
        <taxon>Callitrichinae</taxon>
        <taxon>Saguinus</taxon>
    </lineage>
</organism>
<proteinExistence type="predicted"/>
<sequence length="109" mass="11578">MLQAEATALKTLVIMSTPASPNCKLHLHHPYKGLPPAEEHQQCPLLGLVFHCETFPYLGQGGGCDTIDRVPSLEGITYPGQDLFLAAEGVVGGYGPLPGLRSAESLPQL</sequence>
<dbReference type="Proteomes" id="UP001266305">
    <property type="component" value="Unassembled WGS sequence"/>
</dbReference>
<name>A0ABQ9UHS9_SAGOE</name>
<evidence type="ECO:0000313" key="1">
    <source>
        <dbReference type="EMBL" id="KAK2095827.1"/>
    </source>
</evidence>
<evidence type="ECO:0000313" key="2">
    <source>
        <dbReference type="Proteomes" id="UP001266305"/>
    </source>
</evidence>
<comment type="caution">
    <text evidence="1">The sequence shown here is derived from an EMBL/GenBank/DDBJ whole genome shotgun (WGS) entry which is preliminary data.</text>
</comment>
<accession>A0ABQ9UHS9</accession>
<gene>
    <name evidence="1" type="ORF">P7K49_024861</name>
</gene>
<dbReference type="EMBL" id="JASSZA010000012">
    <property type="protein sequence ID" value="KAK2095827.1"/>
    <property type="molecule type" value="Genomic_DNA"/>
</dbReference>
<keyword evidence="2" id="KW-1185">Reference proteome</keyword>
<reference evidence="1 2" key="1">
    <citation type="submission" date="2023-05" db="EMBL/GenBank/DDBJ databases">
        <title>B98-5 Cell Line De Novo Hybrid Assembly: An Optical Mapping Approach.</title>
        <authorList>
            <person name="Kananen K."/>
            <person name="Auerbach J.A."/>
            <person name="Kautto E."/>
            <person name="Blachly J.S."/>
        </authorList>
    </citation>
    <scope>NUCLEOTIDE SEQUENCE [LARGE SCALE GENOMIC DNA]</scope>
    <source>
        <strain evidence="1">B95-8</strain>
        <tissue evidence="1">Cell line</tissue>
    </source>
</reference>
<protein>
    <submittedName>
        <fullName evidence="1">Uncharacterized protein</fullName>
    </submittedName>
</protein>